<dbReference type="PANTHER" id="PTHR30574:SF1">
    <property type="entry name" value="SULPHUR TRANSPORT DOMAIN-CONTAINING PROTEIN"/>
    <property type="match status" value="1"/>
</dbReference>
<evidence type="ECO:0000256" key="9">
    <source>
        <dbReference type="SAM" id="Phobius"/>
    </source>
</evidence>
<dbReference type="InterPro" id="IPR007272">
    <property type="entry name" value="Sulf_transp_TsuA/YedE"/>
</dbReference>
<feature type="transmembrane region" description="Helical" evidence="9">
    <location>
        <begin position="143"/>
        <end position="164"/>
    </location>
</feature>
<keyword evidence="3" id="KW-1003">Cell membrane</keyword>
<keyword evidence="6 9" id="KW-1133">Transmembrane helix</keyword>
<dbReference type="Proteomes" id="UP000035444">
    <property type="component" value="Unassembled WGS sequence"/>
</dbReference>
<evidence type="ECO:0000256" key="1">
    <source>
        <dbReference type="ARBA" id="ARBA00004429"/>
    </source>
</evidence>
<dbReference type="PATRIC" id="fig|1489064.4.peg.290"/>
<dbReference type="AlphaFoldDB" id="A0A0H2MFU7"/>
<feature type="transmembrane region" description="Helical" evidence="9">
    <location>
        <begin position="37"/>
        <end position="60"/>
    </location>
</feature>
<comment type="caution">
    <text evidence="10">The sequence shown here is derived from an EMBL/GenBank/DDBJ whole genome shotgun (WGS) entry which is preliminary data.</text>
</comment>
<dbReference type="PANTHER" id="PTHR30574">
    <property type="entry name" value="INNER MEMBRANE PROTEIN YEDE"/>
    <property type="match status" value="1"/>
</dbReference>
<feature type="transmembrane region" description="Helical" evidence="9">
    <location>
        <begin position="176"/>
        <end position="199"/>
    </location>
</feature>
<feature type="transmembrane region" description="Helical" evidence="9">
    <location>
        <begin position="352"/>
        <end position="373"/>
    </location>
</feature>
<proteinExistence type="inferred from homology"/>
<feature type="transmembrane region" description="Helical" evidence="9">
    <location>
        <begin position="231"/>
        <end position="253"/>
    </location>
</feature>
<evidence type="ECO:0000256" key="7">
    <source>
        <dbReference type="ARBA" id="ARBA00023136"/>
    </source>
</evidence>
<reference evidence="10 11" key="1">
    <citation type="submission" date="2015-03" db="EMBL/GenBank/DDBJ databases">
        <title>Genome Sequence of Kiloniella spongiae MEBiC09566, isolated from a marine sponge.</title>
        <authorList>
            <person name="Shao Z."/>
            <person name="Wang L."/>
            <person name="Li X."/>
        </authorList>
    </citation>
    <scope>NUCLEOTIDE SEQUENCE [LARGE SCALE GENOMIC DNA]</scope>
    <source>
        <strain evidence="10 11">MEBiC09566</strain>
    </source>
</reference>
<sequence length="389" mass="41197">MQAQTSYILSPHKYLPLAISLLALVVLYFYMGQRPTIATGLGVALGISLYHAAFGFTSAWRRFLTEGWGAGLKAQIVMLAVVVTLFFPVLDSGTILGHRASGFVAPAGTGVVVGAFVFGIGMQIAGGCASGTLFTVGGGSIRMVVTLITFMLGSVIATVHLPFWHDLPKWKAVSMVSLWGWEQALILHLIVFALLYLFVRRVENKSFLVKEAETSPKTPLLTRVTEGPWPLVLGAVALALLNFAMLALLGHPWGITSGITLWGGKLVSFLGADLSDIPYWSGRMAALDRSLFKSDASATNIGIVAGAMSAAVLAGKFGKSQNVTTKGIVTALIGGLMLGYGARLAYGCNIGAFFSGVASGSIHGWVWLFAALAGNMIGVRIRRAYSYST</sequence>
<feature type="transmembrane region" description="Helical" evidence="9">
    <location>
        <begin position="12"/>
        <end position="31"/>
    </location>
</feature>
<keyword evidence="2" id="KW-0813">Transport</keyword>
<feature type="transmembrane region" description="Helical" evidence="9">
    <location>
        <begin position="327"/>
        <end position="346"/>
    </location>
</feature>
<dbReference type="EMBL" id="LAQL01000012">
    <property type="protein sequence ID" value="KLN59652.1"/>
    <property type="molecule type" value="Genomic_DNA"/>
</dbReference>
<evidence type="ECO:0000256" key="8">
    <source>
        <dbReference type="ARBA" id="ARBA00035655"/>
    </source>
</evidence>
<evidence type="ECO:0000256" key="4">
    <source>
        <dbReference type="ARBA" id="ARBA00022519"/>
    </source>
</evidence>
<evidence type="ECO:0000256" key="5">
    <source>
        <dbReference type="ARBA" id="ARBA00022692"/>
    </source>
</evidence>
<evidence type="ECO:0000256" key="6">
    <source>
        <dbReference type="ARBA" id="ARBA00022989"/>
    </source>
</evidence>
<keyword evidence="11" id="KW-1185">Reference proteome</keyword>
<keyword evidence="4" id="KW-0997">Cell inner membrane</keyword>
<comment type="similarity">
    <text evidence="8">Belongs to the TsuA/YedE (TC 9.B.102) family.</text>
</comment>
<feature type="transmembrane region" description="Helical" evidence="9">
    <location>
        <begin position="72"/>
        <end position="90"/>
    </location>
</feature>
<keyword evidence="5 9" id="KW-0812">Transmembrane</keyword>
<keyword evidence="7 9" id="KW-0472">Membrane</keyword>
<accession>A0A0H2MFU7</accession>
<dbReference type="STRING" id="1489064.WH96_16535"/>
<gene>
    <name evidence="10" type="ORF">WH96_16535</name>
</gene>
<organism evidence="10 11">
    <name type="scientific">Kiloniella spongiae</name>
    <dbReference type="NCBI Taxonomy" id="1489064"/>
    <lineage>
        <taxon>Bacteria</taxon>
        <taxon>Pseudomonadati</taxon>
        <taxon>Pseudomonadota</taxon>
        <taxon>Alphaproteobacteria</taxon>
        <taxon>Rhodospirillales</taxon>
        <taxon>Kiloniellaceae</taxon>
        <taxon>Kiloniella</taxon>
    </lineage>
</organism>
<dbReference type="OrthoDB" id="9794165at2"/>
<feature type="transmembrane region" description="Helical" evidence="9">
    <location>
        <begin position="110"/>
        <end position="136"/>
    </location>
</feature>
<evidence type="ECO:0000313" key="11">
    <source>
        <dbReference type="Proteomes" id="UP000035444"/>
    </source>
</evidence>
<name>A0A0H2MFU7_9PROT</name>
<evidence type="ECO:0000256" key="3">
    <source>
        <dbReference type="ARBA" id="ARBA00022475"/>
    </source>
</evidence>
<comment type="subcellular location">
    <subcellularLocation>
        <location evidence="1">Cell inner membrane</location>
        <topology evidence="1">Multi-pass membrane protein</topology>
    </subcellularLocation>
</comment>
<protein>
    <submittedName>
        <fullName evidence="10">Membrane protein</fullName>
    </submittedName>
</protein>
<dbReference type="Pfam" id="PF04143">
    <property type="entry name" value="Sulf_transp"/>
    <property type="match status" value="1"/>
</dbReference>
<feature type="transmembrane region" description="Helical" evidence="9">
    <location>
        <begin position="297"/>
        <end position="315"/>
    </location>
</feature>
<dbReference type="GO" id="GO:0005886">
    <property type="term" value="C:plasma membrane"/>
    <property type="evidence" value="ECO:0007669"/>
    <property type="project" value="UniProtKB-SubCell"/>
</dbReference>
<evidence type="ECO:0000313" key="10">
    <source>
        <dbReference type="EMBL" id="KLN59652.1"/>
    </source>
</evidence>
<evidence type="ECO:0000256" key="2">
    <source>
        <dbReference type="ARBA" id="ARBA00022448"/>
    </source>
</evidence>